<evidence type="ECO:0000256" key="1">
    <source>
        <dbReference type="SAM" id="SignalP"/>
    </source>
</evidence>
<feature type="chain" id="PRO_5005326577" evidence="1">
    <location>
        <begin position="27"/>
        <end position="179"/>
    </location>
</feature>
<accession>A0A0K0DD97</accession>
<keyword evidence="2" id="KW-1185">Reference proteome</keyword>
<keyword evidence="1" id="KW-0732">Signal</keyword>
<dbReference type="AlphaFoldDB" id="A0A0K0DD97"/>
<reference evidence="3" key="2">
    <citation type="submission" date="2017-02" db="UniProtKB">
        <authorList>
            <consortium name="WormBaseParasite"/>
        </authorList>
    </citation>
    <scope>IDENTIFICATION</scope>
</reference>
<organism evidence="2 3">
    <name type="scientific">Angiostrongylus cantonensis</name>
    <name type="common">Rat lungworm</name>
    <dbReference type="NCBI Taxonomy" id="6313"/>
    <lineage>
        <taxon>Eukaryota</taxon>
        <taxon>Metazoa</taxon>
        <taxon>Ecdysozoa</taxon>
        <taxon>Nematoda</taxon>
        <taxon>Chromadorea</taxon>
        <taxon>Rhabditida</taxon>
        <taxon>Rhabditina</taxon>
        <taxon>Rhabditomorpha</taxon>
        <taxon>Strongyloidea</taxon>
        <taxon>Metastrongylidae</taxon>
        <taxon>Angiostrongylus</taxon>
    </lineage>
</organism>
<dbReference type="STRING" id="6313.A0A0K0DD97"/>
<dbReference type="WBParaSite" id="ACAC_0000866801-mRNA-1">
    <property type="protein sequence ID" value="ACAC_0000866801-mRNA-1"/>
    <property type="gene ID" value="ACAC_0000866801"/>
</dbReference>
<evidence type="ECO:0000313" key="2">
    <source>
        <dbReference type="Proteomes" id="UP000035642"/>
    </source>
</evidence>
<reference evidence="2" key="1">
    <citation type="submission" date="2012-09" db="EMBL/GenBank/DDBJ databases">
        <authorList>
            <person name="Martin A.A."/>
        </authorList>
    </citation>
    <scope>NUCLEOTIDE SEQUENCE</scope>
</reference>
<feature type="signal peptide" evidence="1">
    <location>
        <begin position="1"/>
        <end position="26"/>
    </location>
</feature>
<name>A0A0K0DD97_ANGCA</name>
<dbReference type="Proteomes" id="UP000035642">
    <property type="component" value="Unassembled WGS sequence"/>
</dbReference>
<evidence type="ECO:0000313" key="3">
    <source>
        <dbReference type="WBParaSite" id="ACAC_0000866801-mRNA-1"/>
    </source>
</evidence>
<proteinExistence type="predicted"/>
<protein>
    <submittedName>
        <fullName evidence="3">Secreted protein</fullName>
    </submittedName>
</protein>
<sequence length="179" mass="20824">MRVSGAAWQLIPAWVHCISIVTTILGDCVEKLIELLFHCDKAFDSLFATTVQLFHRTWREMHASRDEHEKVHPSLYIVTIFFSKICFTLKAMQPHDVVSLFHLQVLFSELRNLLKPSIEQLIRINRKNILKQGFTFRRQVKGKTPHKGEGEDILFLILLQLYISLHKCLAVTFHVFPSN</sequence>